<dbReference type="PROSITE" id="PS51371">
    <property type="entry name" value="CBS"/>
    <property type="match status" value="2"/>
</dbReference>
<feature type="transmembrane region" description="Helical" evidence="12">
    <location>
        <begin position="56"/>
        <end position="78"/>
    </location>
</feature>
<dbReference type="InterPro" id="IPR051676">
    <property type="entry name" value="UPF0053_domain"/>
</dbReference>
<dbReference type="PANTHER" id="PTHR43099:SF6">
    <property type="entry name" value="UPF0053 PROTEIN RV1842C"/>
    <property type="match status" value="1"/>
</dbReference>
<dbReference type="Pfam" id="PF03471">
    <property type="entry name" value="CorC_HlyC"/>
    <property type="match status" value="1"/>
</dbReference>
<dbReference type="SUPFAM" id="SSF54631">
    <property type="entry name" value="CBS-domain pair"/>
    <property type="match status" value="1"/>
</dbReference>
<evidence type="ECO:0000256" key="5">
    <source>
        <dbReference type="ARBA" id="ARBA00022737"/>
    </source>
</evidence>
<dbReference type="Pfam" id="PF00571">
    <property type="entry name" value="CBS"/>
    <property type="match status" value="2"/>
</dbReference>
<evidence type="ECO:0000256" key="7">
    <source>
        <dbReference type="ARBA" id="ARBA00023122"/>
    </source>
</evidence>
<gene>
    <name evidence="15" type="ORF">ACFPCY_12360</name>
</gene>
<feature type="transmembrane region" description="Helical" evidence="12">
    <location>
        <begin position="99"/>
        <end position="119"/>
    </location>
</feature>
<evidence type="ECO:0000256" key="1">
    <source>
        <dbReference type="ARBA" id="ARBA00004651"/>
    </source>
</evidence>
<keyword evidence="16" id="KW-1185">Reference proteome</keyword>
<organism evidence="15 16">
    <name type="scientific">Actinomadura gamaensis</name>
    <dbReference type="NCBI Taxonomy" id="1763541"/>
    <lineage>
        <taxon>Bacteria</taxon>
        <taxon>Bacillati</taxon>
        <taxon>Actinomycetota</taxon>
        <taxon>Actinomycetes</taxon>
        <taxon>Streptosporangiales</taxon>
        <taxon>Thermomonosporaceae</taxon>
        <taxon>Actinomadura</taxon>
    </lineage>
</organism>
<dbReference type="SMART" id="SM01091">
    <property type="entry name" value="CorC_HlyC"/>
    <property type="match status" value="1"/>
</dbReference>
<keyword evidence="4 10" id="KW-0812">Transmembrane</keyword>
<dbReference type="RefSeq" id="WP_378254447.1">
    <property type="nucleotide sequence ID" value="NZ_JBHSIT010000003.1"/>
</dbReference>
<dbReference type="InterPro" id="IPR002550">
    <property type="entry name" value="CNNM"/>
</dbReference>
<feature type="compositionally biased region" description="Gly residues" evidence="11">
    <location>
        <begin position="480"/>
        <end position="506"/>
    </location>
</feature>
<evidence type="ECO:0000256" key="12">
    <source>
        <dbReference type="SAM" id="Phobius"/>
    </source>
</evidence>
<keyword evidence="7 9" id="KW-0129">CBS domain</keyword>
<dbReference type="Gene3D" id="3.30.465.10">
    <property type="match status" value="1"/>
</dbReference>
<evidence type="ECO:0000259" key="13">
    <source>
        <dbReference type="PROSITE" id="PS51371"/>
    </source>
</evidence>
<comment type="similarity">
    <text evidence="2">Belongs to the UPF0053 family.</text>
</comment>
<evidence type="ECO:0000256" key="8">
    <source>
        <dbReference type="ARBA" id="ARBA00023136"/>
    </source>
</evidence>
<name>A0ABV9TVH1_9ACTN</name>
<dbReference type="InterPro" id="IPR005170">
    <property type="entry name" value="Transptr-assoc_dom"/>
</dbReference>
<dbReference type="Proteomes" id="UP001595872">
    <property type="component" value="Unassembled WGS sequence"/>
</dbReference>
<dbReference type="EMBL" id="JBHSIT010000003">
    <property type="protein sequence ID" value="MFC4908118.1"/>
    <property type="molecule type" value="Genomic_DNA"/>
</dbReference>
<dbReference type="InterPro" id="IPR046342">
    <property type="entry name" value="CBS_dom_sf"/>
</dbReference>
<keyword evidence="3" id="KW-1003">Cell membrane</keyword>
<keyword evidence="5" id="KW-0677">Repeat</keyword>
<dbReference type="InterPro" id="IPR044751">
    <property type="entry name" value="Ion_transp-like_CBS"/>
</dbReference>
<evidence type="ECO:0000256" key="9">
    <source>
        <dbReference type="PROSITE-ProRule" id="PRU00703"/>
    </source>
</evidence>
<evidence type="ECO:0000256" key="6">
    <source>
        <dbReference type="ARBA" id="ARBA00022989"/>
    </source>
</evidence>
<proteinExistence type="inferred from homology"/>
<dbReference type="CDD" id="cd04590">
    <property type="entry name" value="CBS_pair_CorC_HlyC_assoc"/>
    <property type="match status" value="1"/>
</dbReference>
<evidence type="ECO:0000256" key="3">
    <source>
        <dbReference type="ARBA" id="ARBA00022475"/>
    </source>
</evidence>
<feature type="region of interest" description="Disordered" evidence="11">
    <location>
        <begin position="440"/>
        <end position="561"/>
    </location>
</feature>
<feature type="domain" description="CBS" evidence="13">
    <location>
        <begin position="283"/>
        <end position="340"/>
    </location>
</feature>
<evidence type="ECO:0000313" key="15">
    <source>
        <dbReference type="EMBL" id="MFC4908118.1"/>
    </source>
</evidence>
<evidence type="ECO:0000256" key="10">
    <source>
        <dbReference type="PROSITE-ProRule" id="PRU01193"/>
    </source>
</evidence>
<dbReference type="SMART" id="SM00116">
    <property type="entry name" value="CBS"/>
    <property type="match status" value="2"/>
</dbReference>
<feature type="domain" description="CNNM transmembrane" evidence="14">
    <location>
        <begin position="1"/>
        <end position="207"/>
    </location>
</feature>
<dbReference type="PROSITE" id="PS51846">
    <property type="entry name" value="CNNM"/>
    <property type="match status" value="1"/>
</dbReference>
<evidence type="ECO:0000313" key="16">
    <source>
        <dbReference type="Proteomes" id="UP001595872"/>
    </source>
</evidence>
<dbReference type="InterPro" id="IPR036318">
    <property type="entry name" value="FAD-bd_PCMH-like_sf"/>
</dbReference>
<dbReference type="InterPro" id="IPR000644">
    <property type="entry name" value="CBS_dom"/>
</dbReference>
<feature type="compositionally biased region" description="Low complexity" evidence="11">
    <location>
        <begin position="469"/>
        <end position="479"/>
    </location>
</feature>
<comment type="subcellular location">
    <subcellularLocation>
        <location evidence="1">Cell membrane</location>
        <topology evidence="1">Multi-pass membrane protein</topology>
    </subcellularLocation>
</comment>
<evidence type="ECO:0000256" key="11">
    <source>
        <dbReference type="SAM" id="MobiDB-lite"/>
    </source>
</evidence>
<dbReference type="Gene3D" id="3.10.580.10">
    <property type="entry name" value="CBS-domain"/>
    <property type="match status" value="1"/>
</dbReference>
<dbReference type="InterPro" id="IPR016169">
    <property type="entry name" value="FAD-bd_PCMH_sub2"/>
</dbReference>
<keyword evidence="8 10" id="KW-0472">Membrane</keyword>
<feature type="compositionally biased region" description="Acidic residues" evidence="11">
    <location>
        <begin position="440"/>
        <end position="451"/>
    </location>
</feature>
<feature type="domain" description="CBS" evidence="13">
    <location>
        <begin position="218"/>
        <end position="277"/>
    </location>
</feature>
<protein>
    <submittedName>
        <fullName evidence="15">Hemolysin family protein</fullName>
    </submittedName>
</protein>
<sequence length="561" mass="57578">MAAAFGLFAVLLLTAATGYFVAQEFAFVTADRPVLAERAAAGDRASERAVRVMERLSFMLSGAQLGITVTALVVGFIAKPALADLLAPPLRGVGVPGGAVGGISVTAGFVLATVIQMVLGELFPKNLALARAEPLARALARSTLTYLTVAGPVIRLFDAAANRLVRAVGMEPVEELHHGATLEELGHIIGESGEQLGDQADLLERALEFSDRDAEEVMVPRVDVVTVPADALATELSDVVTAHGHSRYPVVGDSVDDVIGVVGLDRLIRLSPDEAARTRVRDLARPAVLLPSSLPLPQVVAELRRHGDPLACVVDEYGGFAGLLTWEDVAEELVGEIADENDADPDLAIRSGEWWTTDAGLRVDEVEHETGIALPDGDYETVAGLLLRRLGRVAEPGDVVRVELPRERLDEPELEAVVEVLTVHRHVPELIRVRAVPVEDDLGDSPADDDAAERRKSAKNNPGNVPEHGSANGANAGRANAGGSGGVGGLDAGGPGGPGGAGGAGARRGDGADAGSRSGADAAREGGAGGGGRGGAGGAGRRGGVDGGLGGGRRDGDEGGS</sequence>
<dbReference type="SUPFAM" id="SSF56176">
    <property type="entry name" value="FAD-binding/transporter-associated domain-like"/>
    <property type="match status" value="1"/>
</dbReference>
<evidence type="ECO:0000256" key="2">
    <source>
        <dbReference type="ARBA" id="ARBA00006337"/>
    </source>
</evidence>
<keyword evidence="6 10" id="KW-1133">Transmembrane helix</keyword>
<accession>A0ABV9TVH1</accession>
<comment type="caution">
    <text evidence="15">The sequence shown here is derived from an EMBL/GenBank/DDBJ whole genome shotgun (WGS) entry which is preliminary data.</text>
</comment>
<dbReference type="Pfam" id="PF01595">
    <property type="entry name" value="CNNM"/>
    <property type="match status" value="1"/>
</dbReference>
<reference evidence="16" key="1">
    <citation type="journal article" date="2019" name="Int. J. Syst. Evol. Microbiol.">
        <title>The Global Catalogue of Microorganisms (GCM) 10K type strain sequencing project: providing services to taxonomists for standard genome sequencing and annotation.</title>
        <authorList>
            <consortium name="The Broad Institute Genomics Platform"/>
            <consortium name="The Broad Institute Genome Sequencing Center for Infectious Disease"/>
            <person name="Wu L."/>
            <person name="Ma J."/>
        </authorList>
    </citation>
    <scope>NUCLEOTIDE SEQUENCE [LARGE SCALE GENOMIC DNA]</scope>
    <source>
        <strain evidence="16">KLKA75</strain>
    </source>
</reference>
<evidence type="ECO:0000259" key="14">
    <source>
        <dbReference type="PROSITE" id="PS51846"/>
    </source>
</evidence>
<feature type="compositionally biased region" description="Gly residues" evidence="11">
    <location>
        <begin position="526"/>
        <end position="551"/>
    </location>
</feature>
<dbReference type="PANTHER" id="PTHR43099">
    <property type="entry name" value="UPF0053 PROTEIN YRKA"/>
    <property type="match status" value="1"/>
</dbReference>
<feature type="compositionally biased region" description="Basic and acidic residues" evidence="11">
    <location>
        <begin position="552"/>
        <end position="561"/>
    </location>
</feature>
<evidence type="ECO:0000256" key="4">
    <source>
        <dbReference type="ARBA" id="ARBA00022692"/>
    </source>
</evidence>